<dbReference type="PANTHER" id="PTHR47237">
    <property type="entry name" value="SLL0310 PROTEIN"/>
    <property type="match status" value="1"/>
</dbReference>
<sequence length="308" mass="32782">MEPLGDDASQQPSGAGATAAAGSPDGGVDGLGVTRASSEEWLQVEEWAAEEQWNPGLGDTACFHPTDPDGFFLGRQDGRLVSAVSIVNYSDDFAFLGYYLVHPELRGKGLGMATWRAALPHAGGRTIGLDAVPAQEDTYRRSGFTAAYRTGRYGGRPTSPGVPSPAVEPVTEDHLKAIAAYDEVCFPAPRKAFLERWLSAPGHRAHVYVRAGEPAGYGVIRQARDGHRIGPLFADTPEIAEALFDTLIAHLSPDDEVHVDIPETHEAAVALATSRGLAHGSGTVRMYKGEPPVTRAERVFGVTSLELG</sequence>
<feature type="region of interest" description="Disordered" evidence="1">
    <location>
        <begin position="1"/>
        <end position="35"/>
    </location>
</feature>
<dbReference type="AlphaFoldDB" id="A0A7T1WUV9"/>
<keyword evidence="4" id="KW-1185">Reference proteome</keyword>
<dbReference type="EMBL" id="CP048882">
    <property type="protein sequence ID" value="QPP10029.1"/>
    <property type="molecule type" value="Genomic_DNA"/>
</dbReference>
<dbReference type="InterPro" id="IPR041496">
    <property type="entry name" value="YitH/HolE_GNAT"/>
</dbReference>
<dbReference type="SUPFAM" id="SSF55729">
    <property type="entry name" value="Acyl-CoA N-acyltransferases (Nat)"/>
    <property type="match status" value="1"/>
</dbReference>
<dbReference type="PANTHER" id="PTHR47237:SF1">
    <property type="entry name" value="SLL0310 PROTEIN"/>
    <property type="match status" value="1"/>
</dbReference>
<feature type="compositionally biased region" description="Low complexity" evidence="1">
    <location>
        <begin position="8"/>
        <end position="23"/>
    </location>
</feature>
<dbReference type="InterPro" id="IPR000182">
    <property type="entry name" value="GNAT_dom"/>
</dbReference>
<evidence type="ECO:0000259" key="2">
    <source>
        <dbReference type="PROSITE" id="PS51186"/>
    </source>
</evidence>
<dbReference type="PROSITE" id="PS51186">
    <property type="entry name" value="GNAT"/>
    <property type="match status" value="2"/>
</dbReference>
<dbReference type="InterPro" id="IPR016181">
    <property type="entry name" value="Acyl_CoA_acyltransferase"/>
</dbReference>
<protein>
    <submittedName>
        <fullName evidence="3">GNAT family N-acetyltransferase</fullName>
    </submittedName>
</protein>
<feature type="domain" description="N-acetyltransferase" evidence="2">
    <location>
        <begin position="31"/>
        <end position="163"/>
    </location>
</feature>
<dbReference type="KEGG" id="sbat:G4Z16_30455"/>
<dbReference type="CDD" id="cd04301">
    <property type="entry name" value="NAT_SF"/>
    <property type="match status" value="1"/>
</dbReference>
<gene>
    <name evidence="3" type="ORF">G4Z16_30455</name>
</gene>
<proteinExistence type="predicted"/>
<evidence type="ECO:0000256" key="1">
    <source>
        <dbReference type="SAM" id="MobiDB-lite"/>
    </source>
</evidence>
<keyword evidence="3" id="KW-0808">Transferase</keyword>
<dbReference type="Gene3D" id="3.40.630.30">
    <property type="match status" value="1"/>
</dbReference>
<feature type="domain" description="N-acetyltransferase" evidence="2">
    <location>
        <begin position="165"/>
        <end position="308"/>
    </location>
</feature>
<dbReference type="Gene3D" id="3.40.630.90">
    <property type="match status" value="1"/>
</dbReference>
<name>A0A7T1WUV9_9ACTN</name>
<dbReference type="GO" id="GO:0016747">
    <property type="term" value="F:acyltransferase activity, transferring groups other than amino-acyl groups"/>
    <property type="evidence" value="ECO:0007669"/>
    <property type="project" value="InterPro"/>
</dbReference>
<dbReference type="RefSeq" id="WP_197353790.1">
    <property type="nucleotide sequence ID" value="NZ_CP048882.1"/>
</dbReference>
<evidence type="ECO:0000313" key="3">
    <source>
        <dbReference type="EMBL" id="QPP10029.1"/>
    </source>
</evidence>
<reference evidence="4" key="1">
    <citation type="submission" date="2020-02" db="EMBL/GenBank/DDBJ databases">
        <title>Streptomyces sp. ASO4wet.</title>
        <authorList>
            <person name="Risdian C."/>
            <person name="Landwehr W."/>
            <person name="Schupp P."/>
            <person name="Wink J."/>
        </authorList>
    </citation>
    <scope>NUCLEOTIDE SEQUENCE [LARGE SCALE GENOMIC DNA]</scope>
    <source>
        <strain evidence="4">ASO4wet</strain>
    </source>
</reference>
<accession>A0A7T1WUV9</accession>
<dbReference type="Pfam" id="PF00583">
    <property type="entry name" value="Acetyltransf_1"/>
    <property type="match status" value="1"/>
</dbReference>
<organism evidence="3 4">
    <name type="scientific">Streptomyces bathyalis</name>
    <dbReference type="NCBI Taxonomy" id="2710756"/>
    <lineage>
        <taxon>Bacteria</taxon>
        <taxon>Bacillati</taxon>
        <taxon>Actinomycetota</taxon>
        <taxon>Actinomycetes</taxon>
        <taxon>Kitasatosporales</taxon>
        <taxon>Streptomycetaceae</taxon>
        <taxon>Streptomyces</taxon>
    </lineage>
</organism>
<dbReference type="InterPro" id="IPR052729">
    <property type="entry name" value="Acyl/Acetyltrans_Enzymes"/>
</dbReference>
<dbReference type="Proteomes" id="UP000595046">
    <property type="component" value="Chromosome"/>
</dbReference>
<evidence type="ECO:0000313" key="4">
    <source>
        <dbReference type="Proteomes" id="UP000595046"/>
    </source>
</evidence>
<dbReference type="Pfam" id="PF18014">
    <property type="entry name" value="Acetyltransf_18"/>
    <property type="match status" value="1"/>
</dbReference>